<dbReference type="EMBL" id="JAQQWI010000013">
    <property type="protein sequence ID" value="KAK8013504.1"/>
    <property type="molecule type" value="Genomic_DNA"/>
</dbReference>
<accession>A0ABR1RLU4</accession>
<protein>
    <submittedName>
        <fullName evidence="1">Uncharacterized protein</fullName>
    </submittedName>
</protein>
<comment type="caution">
    <text evidence="1">The sequence shown here is derived from an EMBL/GenBank/DDBJ whole genome shotgun (WGS) entry which is preliminary data.</text>
</comment>
<keyword evidence="2" id="KW-1185">Reference proteome</keyword>
<evidence type="ECO:0000313" key="1">
    <source>
        <dbReference type="EMBL" id="KAK8013504.1"/>
    </source>
</evidence>
<evidence type="ECO:0000313" key="2">
    <source>
        <dbReference type="Proteomes" id="UP001396898"/>
    </source>
</evidence>
<gene>
    <name evidence="1" type="ORF">PG991_009097</name>
</gene>
<sequence length="238" mass="26530">MASVSMAPVSREEVSKAIREKGYWILDDASVGPRVGSLLKDGFELQNIEALDLLDLIFERQQQVLDAIDDNFAEPVLGYFRAWGLMKQHHCFLNNLETPHSETSILNITLCSSNTLWDIDEGSHLHRLNATEHSSGMLGVDDNRLHELGIKSAEADLKHGGFIVHDGRTSFRIHRGKVLFAGVMTPAEAMEWHPMPLPKTEPFADKIAKLKGRNQGFVRKFVWEAPVSEDGNASGSKT</sequence>
<organism evidence="1 2">
    <name type="scientific">Apiospora marii</name>
    <dbReference type="NCBI Taxonomy" id="335849"/>
    <lineage>
        <taxon>Eukaryota</taxon>
        <taxon>Fungi</taxon>
        <taxon>Dikarya</taxon>
        <taxon>Ascomycota</taxon>
        <taxon>Pezizomycotina</taxon>
        <taxon>Sordariomycetes</taxon>
        <taxon>Xylariomycetidae</taxon>
        <taxon>Amphisphaeriales</taxon>
        <taxon>Apiosporaceae</taxon>
        <taxon>Apiospora</taxon>
    </lineage>
</organism>
<reference evidence="1 2" key="1">
    <citation type="submission" date="2023-01" db="EMBL/GenBank/DDBJ databases">
        <title>Analysis of 21 Apiospora genomes using comparative genomics revels a genus with tremendous synthesis potential of carbohydrate active enzymes and secondary metabolites.</title>
        <authorList>
            <person name="Sorensen T."/>
        </authorList>
    </citation>
    <scope>NUCLEOTIDE SEQUENCE [LARGE SCALE GENOMIC DNA]</scope>
    <source>
        <strain evidence="1 2">CBS 20057</strain>
    </source>
</reference>
<name>A0ABR1RLU4_9PEZI</name>
<dbReference type="Proteomes" id="UP001396898">
    <property type="component" value="Unassembled WGS sequence"/>
</dbReference>
<proteinExistence type="predicted"/>